<evidence type="ECO:0000256" key="3">
    <source>
        <dbReference type="ARBA" id="ARBA00022679"/>
    </source>
</evidence>
<dbReference type="PANTHER" id="PTHR43711:SF26">
    <property type="entry name" value="SENSOR HISTIDINE KINASE RCSC"/>
    <property type="match status" value="1"/>
</dbReference>
<dbReference type="InterPro" id="IPR003661">
    <property type="entry name" value="HisK_dim/P_dom"/>
</dbReference>
<dbReference type="Gene3D" id="3.30.565.10">
    <property type="entry name" value="Histidine kinase-like ATPase, C-terminal domain"/>
    <property type="match status" value="1"/>
</dbReference>
<dbReference type="SUPFAM" id="SSF47384">
    <property type="entry name" value="Homodimeric domain of signal transducing histidine kinase"/>
    <property type="match status" value="1"/>
</dbReference>
<dbReference type="EMBL" id="QUNI01000014">
    <property type="protein sequence ID" value="REG92917.1"/>
    <property type="molecule type" value="Genomic_DNA"/>
</dbReference>
<keyword evidence="4 10" id="KW-0418">Kinase</keyword>
<dbReference type="EC" id="2.7.13.3" evidence="2"/>
<dbReference type="SUPFAM" id="SSF48452">
    <property type="entry name" value="TPR-like"/>
    <property type="match status" value="3"/>
</dbReference>
<sequence length="650" mass="75278">MKKYILTLLFIAGSLFAQVPKSMDSVVVFLQTKPQDTTYVLALNQYAFLLVQEGKIDEAKKIIAQMEKLSKKYNFGNGFYKVVNMKGIIEYTNQKPQKAMDYFLECNKIILKYKLPKKIYQNSLNNIGVVYEQMGDREKATEYSIKLINYQEKNKLKPLKPSPYSQLGNNLKFYKKYDEALVYFNKALKIETDLKNFSGMAICENNIGNLYDDLKKNKEAILHYEKGLGYAEKDNYKLLQTDLLTNAGRLYQKEKDYAKAEKYLKKSEGISRELEATQSLKTVCGNLGDLYFIQKKYDLSEKYYQEALALAKEIEDPEYLYIAHENLADLYDAKGDYKKAFYHKKNADVSKDSINKIDIAKNTEDLLRKYETGKKEQQIAIKNIQINNANKQKWFLLLGIFLVSIIGILIFYQSRNRKKLNDKLQILNEELDKANKIKTRFFSILNHDLRSPVANLIHFLHLQKDSPELLDEETKKRMQNKTISGAENLLCSMEDILLWSKGQMENFKPQPKNISVNQLFEDTKKVFSGYQNIQFEYHNPDNIEIFTDENYLKTIVRNLTSNAINVFTTTQNPTIVWKAWQENGKSYLSITDNGPGASQEQFKALYDETEVVGIKSGLGLHLIRDLAKAIFCEITVDSKINEKTTFTLQL</sequence>
<evidence type="ECO:0000256" key="2">
    <source>
        <dbReference type="ARBA" id="ARBA00012438"/>
    </source>
</evidence>
<dbReference type="OrthoDB" id="9810447at2"/>
<evidence type="ECO:0000256" key="4">
    <source>
        <dbReference type="ARBA" id="ARBA00022777"/>
    </source>
</evidence>
<dbReference type="InterPro" id="IPR019734">
    <property type="entry name" value="TPR_rpt"/>
</dbReference>
<dbReference type="Proteomes" id="UP000257136">
    <property type="component" value="Unassembled WGS sequence"/>
</dbReference>
<keyword evidence="5" id="KW-0902">Two-component regulatory system</keyword>
<evidence type="ECO:0000313" key="11">
    <source>
        <dbReference type="Proteomes" id="UP000257136"/>
    </source>
</evidence>
<evidence type="ECO:0000313" key="10">
    <source>
        <dbReference type="EMBL" id="REG92917.1"/>
    </source>
</evidence>
<dbReference type="RefSeq" id="WP_115814661.1">
    <property type="nucleotide sequence ID" value="NZ_QUNI01000014.1"/>
</dbReference>
<dbReference type="InterPro" id="IPR011990">
    <property type="entry name" value="TPR-like_helical_dom_sf"/>
</dbReference>
<evidence type="ECO:0000256" key="7">
    <source>
        <dbReference type="SAM" id="Phobius"/>
    </source>
</evidence>
<dbReference type="Pfam" id="PF13424">
    <property type="entry name" value="TPR_12"/>
    <property type="match status" value="1"/>
</dbReference>
<dbReference type="AlphaFoldDB" id="A0A3E0E3Q2"/>
<feature type="repeat" description="TPR" evidence="6">
    <location>
        <begin position="161"/>
        <end position="194"/>
    </location>
</feature>
<dbReference type="CDD" id="cd00082">
    <property type="entry name" value="HisKA"/>
    <property type="match status" value="1"/>
</dbReference>
<comment type="catalytic activity">
    <reaction evidence="1">
        <text>ATP + protein L-histidine = ADP + protein N-phospho-L-histidine.</text>
        <dbReference type="EC" id="2.7.13.3"/>
    </reaction>
</comment>
<organism evidence="10 11">
    <name type="scientific">Flavobacterium aquicola</name>
    <dbReference type="NCBI Taxonomy" id="1682742"/>
    <lineage>
        <taxon>Bacteria</taxon>
        <taxon>Pseudomonadati</taxon>
        <taxon>Bacteroidota</taxon>
        <taxon>Flavobacteriia</taxon>
        <taxon>Flavobacteriales</taxon>
        <taxon>Flavobacteriaceae</taxon>
        <taxon>Flavobacterium</taxon>
    </lineage>
</organism>
<reference evidence="10 11" key="1">
    <citation type="submission" date="2018-08" db="EMBL/GenBank/DDBJ databases">
        <title>Genomic Encyclopedia of Archaeal and Bacterial Type Strains, Phase II (KMG-II): from individual species to whole genera.</title>
        <authorList>
            <person name="Goeker M."/>
        </authorList>
    </citation>
    <scope>NUCLEOTIDE SEQUENCE [LARGE SCALE GENOMIC DNA]</scope>
    <source>
        <strain evidence="10 11">DSM 100880</strain>
    </source>
</reference>
<protein>
    <recommendedName>
        <fullName evidence="2">histidine kinase</fullName>
        <ecNumber evidence="2">2.7.13.3</ecNumber>
    </recommendedName>
</protein>
<dbReference type="InterPro" id="IPR036890">
    <property type="entry name" value="HATPase_C_sf"/>
</dbReference>
<feature type="repeat" description="TPR" evidence="6">
    <location>
        <begin position="121"/>
        <end position="154"/>
    </location>
</feature>
<dbReference type="GO" id="GO:0000155">
    <property type="term" value="F:phosphorelay sensor kinase activity"/>
    <property type="evidence" value="ECO:0007669"/>
    <property type="project" value="InterPro"/>
</dbReference>
<dbReference type="InterPro" id="IPR003594">
    <property type="entry name" value="HATPase_dom"/>
</dbReference>
<keyword evidence="7" id="KW-1133">Transmembrane helix</keyword>
<feature type="domain" description="Histidine kinase" evidence="9">
    <location>
        <begin position="444"/>
        <end position="650"/>
    </location>
</feature>
<evidence type="ECO:0000256" key="5">
    <source>
        <dbReference type="ARBA" id="ARBA00023012"/>
    </source>
</evidence>
<keyword evidence="7" id="KW-0812">Transmembrane</keyword>
<feature type="transmembrane region" description="Helical" evidence="7">
    <location>
        <begin position="394"/>
        <end position="412"/>
    </location>
</feature>
<dbReference type="Gene3D" id="1.25.40.10">
    <property type="entry name" value="Tetratricopeptide repeat domain"/>
    <property type="match status" value="2"/>
</dbReference>
<evidence type="ECO:0000256" key="8">
    <source>
        <dbReference type="SAM" id="SignalP"/>
    </source>
</evidence>
<dbReference type="PROSITE" id="PS50109">
    <property type="entry name" value="HIS_KIN"/>
    <property type="match status" value="1"/>
</dbReference>
<name>A0A3E0E3Q2_9FLAO</name>
<dbReference type="Pfam" id="PF13181">
    <property type="entry name" value="TPR_8"/>
    <property type="match status" value="4"/>
</dbReference>
<keyword evidence="11" id="KW-1185">Reference proteome</keyword>
<dbReference type="InterPro" id="IPR005467">
    <property type="entry name" value="His_kinase_dom"/>
</dbReference>
<keyword evidence="6" id="KW-0802">TPR repeat</keyword>
<accession>A0A3E0E3Q2</accession>
<dbReference type="PANTHER" id="PTHR43711">
    <property type="entry name" value="TWO-COMPONENT HISTIDINE KINASE"/>
    <property type="match status" value="1"/>
</dbReference>
<evidence type="ECO:0000256" key="1">
    <source>
        <dbReference type="ARBA" id="ARBA00000085"/>
    </source>
</evidence>
<evidence type="ECO:0000259" key="9">
    <source>
        <dbReference type="PROSITE" id="PS50109"/>
    </source>
</evidence>
<keyword evidence="8" id="KW-0732">Signal</keyword>
<dbReference type="SMART" id="SM00028">
    <property type="entry name" value="TPR"/>
    <property type="match status" value="5"/>
</dbReference>
<gene>
    <name evidence="10" type="ORF">C8P67_11412</name>
</gene>
<feature type="chain" id="PRO_5017545977" description="histidine kinase" evidence="8">
    <location>
        <begin position="18"/>
        <end position="650"/>
    </location>
</feature>
<keyword evidence="3" id="KW-0808">Transferase</keyword>
<feature type="signal peptide" evidence="8">
    <location>
        <begin position="1"/>
        <end position="17"/>
    </location>
</feature>
<keyword evidence="7" id="KW-0472">Membrane</keyword>
<dbReference type="Gene3D" id="1.10.287.130">
    <property type="match status" value="1"/>
</dbReference>
<comment type="caution">
    <text evidence="10">The sequence shown here is derived from an EMBL/GenBank/DDBJ whole genome shotgun (WGS) entry which is preliminary data.</text>
</comment>
<dbReference type="InterPro" id="IPR036097">
    <property type="entry name" value="HisK_dim/P_sf"/>
</dbReference>
<evidence type="ECO:0000256" key="6">
    <source>
        <dbReference type="PROSITE-ProRule" id="PRU00339"/>
    </source>
</evidence>
<dbReference type="InterPro" id="IPR050736">
    <property type="entry name" value="Sensor_HK_Regulatory"/>
</dbReference>
<dbReference type="Pfam" id="PF02518">
    <property type="entry name" value="HATPase_c"/>
    <property type="match status" value="1"/>
</dbReference>
<dbReference type="SUPFAM" id="SSF55874">
    <property type="entry name" value="ATPase domain of HSP90 chaperone/DNA topoisomerase II/histidine kinase"/>
    <property type="match status" value="1"/>
</dbReference>
<proteinExistence type="predicted"/>
<dbReference type="PROSITE" id="PS50005">
    <property type="entry name" value="TPR"/>
    <property type="match status" value="2"/>
</dbReference>